<dbReference type="InterPro" id="IPR000719">
    <property type="entry name" value="Prot_kinase_dom"/>
</dbReference>
<dbReference type="Gene3D" id="1.10.510.10">
    <property type="entry name" value="Transferase(Phosphotransferase) domain 1"/>
    <property type="match status" value="1"/>
</dbReference>
<dbReference type="GO" id="GO:0005524">
    <property type="term" value="F:ATP binding"/>
    <property type="evidence" value="ECO:0007669"/>
    <property type="project" value="UniProtKB-UniRule"/>
</dbReference>
<dbReference type="InterPro" id="IPR008271">
    <property type="entry name" value="Ser/Thr_kinase_AS"/>
</dbReference>
<dbReference type="Pfam" id="PF00069">
    <property type="entry name" value="Pkinase"/>
    <property type="match status" value="1"/>
</dbReference>
<evidence type="ECO:0000259" key="9">
    <source>
        <dbReference type="PROSITE" id="PS50011"/>
    </source>
</evidence>
<dbReference type="AlphaFoldDB" id="A0A0Q9WBI1"/>
<dbReference type="EMBL" id="CH940649">
    <property type="protein sequence ID" value="KRF81882.1"/>
    <property type="molecule type" value="Genomic_DNA"/>
</dbReference>
<dbReference type="OrthoDB" id="10261027at2759"/>
<keyword evidence="11" id="KW-1185">Reference proteome</keyword>
<dbReference type="InterPro" id="IPR017441">
    <property type="entry name" value="Protein_kinase_ATP_BS"/>
</dbReference>
<dbReference type="SMART" id="SM00220">
    <property type="entry name" value="S_TKc"/>
    <property type="match status" value="1"/>
</dbReference>
<keyword evidence="4 7" id="KW-0547">Nucleotide-binding</keyword>
<name>A0A0Q9WBI1_DROVI</name>
<keyword evidence="3" id="KW-0808">Transferase</keyword>
<dbReference type="GO" id="GO:0043123">
    <property type="term" value="P:positive regulation of canonical NF-kappaB signal transduction"/>
    <property type="evidence" value="ECO:0007669"/>
    <property type="project" value="TreeGrafter"/>
</dbReference>
<evidence type="ECO:0000256" key="4">
    <source>
        <dbReference type="ARBA" id="ARBA00022741"/>
    </source>
</evidence>
<accession>A0A0Q9WBI1</accession>
<evidence type="ECO:0000256" key="3">
    <source>
        <dbReference type="ARBA" id="ARBA00022679"/>
    </source>
</evidence>
<dbReference type="InterPro" id="IPR011009">
    <property type="entry name" value="Kinase-like_dom_sf"/>
</dbReference>
<evidence type="ECO:0000256" key="7">
    <source>
        <dbReference type="PROSITE-ProRule" id="PRU10141"/>
    </source>
</evidence>
<dbReference type="PROSITE" id="PS00108">
    <property type="entry name" value="PROTEIN_KINASE_ST"/>
    <property type="match status" value="1"/>
</dbReference>
<evidence type="ECO:0000313" key="11">
    <source>
        <dbReference type="Proteomes" id="UP000008792"/>
    </source>
</evidence>
<reference evidence="10 11" key="1">
    <citation type="journal article" date="2007" name="Nature">
        <title>Evolution of genes and genomes on the Drosophila phylogeny.</title>
        <authorList>
            <consortium name="Drosophila 12 Genomes Consortium"/>
            <person name="Clark A.G."/>
            <person name="Eisen M.B."/>
            <person name="Smith D.R."/>
            <person name="Bergman C.M."/>
            <person name="Oliver B."/>
            <person name="Markow T.A."/>
            <person name="Kaufman T.C."/>
            <person name="Kellis M."/>
            <person name="Gelbart W."/>
            <person name="Iyer V.N."/>
            <person name="Pollard D.A."/>
            <person name="Sackton T.B."/>
            <person name="Larracuente A.M."/>
            <person name="Singh N.D."/>
            <person name="Abad J.P."/>
            <person name="Abt D.N."/>
            <person name="Adryan B."/>
            <person name="Aguade M."/>
            <person name="Akashi H."/>
            <person name="Anderson W.W."/>
            <person name="Aquadro C.F."/>
            <person name="Ardell D.H."/>
            <person name="Arguello R."/>
            <person name="Artieri C.G."/>
            <person name="Barbash D.A."/>
            <person name="Barker D."/>
            <person name="Barsanti P."/>
            <person name="Batterham P."/>
            <person name="Batzoglou S."/>
            <person name="Begun D."/>
            <person name="Bhutkar A."/>
            <person name="Blanco E."/>
            <person name="Bosak S.A."/>
            <person name="Bradley R.K."/>
            <person name="Brand A.D."/>
            <person name="Brent M.R."/>
            <person name="Brooks A.N."/>
            <person name="Brown R.H."/>
            <person name="Butlin R.K."/>
            <person name="Caggese C."/>
            <person name="Calvi B.R."/>
            <person name="Bernardo de Carvalho A."/>
            <person name="Caspi A."/>
            <person name="Castrezana S."/>
            <person name="Celniker S.E."/>
            <person name="Chang J.L."/>
            <person name="Chapple C."/>
            <person name="Chatterji S."/>
            <person name="Chinwalla A."/>
            <person name="Civetta A."/>
            <person name="Clifton S.W."/>
            <person name="Comeron J.M."/>
            <person name="Costello J.C."/>
            <person name="Coyne J.A."/>
            <person name="Daub J."/>
            <person name="David R.G."/>
            <person name="Delcher A.L."/>
            <person name="Delehaunty K."/>
            <person name="Do C.B."/>
            <person name="Ebling H."/>
            <person name="Edwards K."/>
            <person name="Eickbush T."/>
            <person name="Evans J.D."/>
            <person name="Filipski A."/>
            <person name="Findeiss S."/>
            <person name="Freyhult E."/>
            <person name="Fulton L."/>
            <person name="Fulton R."/>
            <person name="Garcia A.C."/>
            <person name="Gardiner A."/>
            <person name="Garfield D.A."/>
            <person name="Garvin B.E."/>
            <person name="Gibson G."/>
            <person name="Gilbert D."/>
            <person name="Gnerre S."/>
            <person name="Godfrey J."/>
            <person name="Good R."/>
            <person name="Gotea V."/>
            <person name="Gravely B."/>
            <person name="Greenberg A.J."/>
            <person name="Griffiths-Jones S."/>
            <person name="Gross S."/>
            <person name="Guigo R."/>
            <person name="Gustafson E.A."/>
            <person name="Haerty W."/>
            <person name="Hahn M.W."/>
            <person name="Halligan D.L."/>
            <person name="Halpern A.L."/>
            <person name="Halter G.M."/>
            <person name="Han M.V."/>
            <person name="Heger A."/>
            <person name="Hillier L."/>
            <person name="Hinrichs A.S."/>
            <person name="Holmes I."/>
            <person name="Hoskins R.A."/>
            <person name="Hubisz M.J."/>
            <person name="Hultmark D."/>
            <person name="Huntley M.A."/>
            <person name="Jaffe D.B."/>
            <person name="Jagadeeshan S."/>
            <person name="Jeck W.R."/>
            <person name="Johnson J."/>
            <person name="Jones C.D."/>
            <person name="Jordan W.C."/>
            <person name="Karpen G.H."/>
            <person name="Kataoka E."/>
            <person name="Keightley P.D."/>
            <person name="Kheradpour P."/>
            <person name="Kirkness E.F."/>
            <person name="Koerich L.B."/>
            <person name="Kristiansen K."/>
            <person name="Kudrna D."/>
            <person name="Kulathinal R.J."/>
            <person name="Kumar S."/>
            <person name="Kwok R."/>
            <person name="Lander E."/>
            <person name="Langley C.H."/>
            <person name="Lapoint R."/>
            <person name="Lazzaro B.P."/>
            <person name="Lee S.J."/>
            <person name="Levesque L."/>
            <person name="Li R."/>
            <person name="Lin C.F."/>
            <person name="Lin M.F."/>
            <person name="Lindblad-Toh K."/>
            <person name="Llopart A."/>
            <person name="Long M."/>
            <person name="Low L."/>
            <person name="Lozovsky E."/>
            <person name="Lu J."/>
            <person name="Luo M."/>
            <person name="Machado C.A."/>
            <person name="Makalowski W."/>
            <person name="Marzo M."/>
            <person name="Matsuda M."/>
            <person name="Matzkin L."/>
            <person name="McAllister B."/>
            <person name="McBride C.S."/>
            <person name="McKernan B."/>
            <person name="McKernan K."/>
            <person name="Mendez-Lago M."/>
            <person name="Minx P."/>
            <person name="Mollenhauer M.U."/>
            <person name="Montooth K."/>
            <person name="Mount S.M."/>
            <person name="Mu X."/>
            <person name="Myers E."/>
            <person name="Negre B."/>
            <person name="Newfeld S."/>
            <person name="Nielsen R."/>
            <person name="Noor M.A."/>
            <person name="O'Grady P."/>
            <person name="Pachter L."/>
            <person name="Papaceit M."/>
            <person name="Parisi M.J."/>
            <person name="Parisi M."/>
            <person name="Parts L."/>
            <person name="Pedersen J.S."/>
            <person name="Pesole G."/>
            <person name="Phillippy A.M."/>
            <person name="Ponting C.P."/>
            <person name="Pop M."/>
            <person name="Porcelli D."/>
            <person name="Powell J.R."/>
            <person name="Prohaska S."/>
            <person name="Pruitt K."/>
            <person name="Puig M."/>
            <person name="Quesneville H."/>
            <person name="Ram K.R."/>
            <person name="Rand D."/>
            <person name="Rasmussen M.D."/>
            <person name="Reed L.K."/>
            <person name="Reenan R."/>
            <person name="Reily A."/>
            <person name="Remington K.A."/>
            <person name="Rieger T.T."/>
            <person name="Ritchie M.G."/>
            <person name="Robin C."/>
            <person name="Rogers Y.H."/>
            <person name="Rohde C."/>
            <person name="Rozas J."/>
            <person name="Rubenfield M.J."/>
            <person name="Ruiz A."/>
            <person name="Russo S."/>
            <person name="Salzberg S.L."/>
            <person name="Sanchez-Gracia A."/>
            <person name="Saranga D.J."/>
            <person name="Sato H."/>
            <person name="Schaeffer S.W."/>
            <person name="Schatz M.C."/>
            <person name="Schlenke T."/>
            <person name="Schwartz R."/>
            <person name="Segarra C."/>
            <person name="Singh R.S."/>
            <person name="Sirot L."/>
            <person name="Sirota M."/>
            <person name="Sisneros N.B."/>
            <person name="Smith C.D."/>
            <person name="Smith T.F."/>
            <person name="Spieth J."/>
            <person name="Stage D.E."/>
            <person name="Stark A."/>
            <person name="Stephan W."/>
            <person name="Strausberg R.L."/>
            <person name="Strempel S."/>
            <person name="Sturgill D."/>
            <person name="Sutton G."/>
            <person name="Sutton G.G."/>
            <person name="Tao W."/>
            <person name="Teichmann S."/>
            <person name="Tobari Y.N."/>
            <person name="Tomimura Y."/>
            <person name="Tsolas J.M."/>
            <person name="Valente V.L."/>
            <person name="Venter E."/>
            <person name="Venter J.C."/>
            <person name="Vicario S."/>
            <person name="Vieira F.G."/>
            <person name="Vilella A.J."/>
            <person name="Villasante A."/>
            <person name="Walenz B."/>
            <person name="Wang J."/>
            <person name="Wasserman M."/>
            <person name="Watts T."/>
            <person name="Wilson D."/>
            <person name="Wilson R.K."/>
            <person name="Wing R.A."/>
            <person name="Wolfner M.F."/>
            <person name="Wong A."/>
            <person name="Wong G.K."/>
            <person name="Wu C.I."/>
            <person name="Wu G."/>
            <person name="Yamamoto D."/>
            <person name="Yang H.P."/>
            <person name="Yang S.P."/>
            <person name="Yorke J.A."/>
            <person name="Yoshida K."/>
            <person name="Zdobnov E."/>
            <person name="Zhang P."/>
            <person name="Zhang Y."/>
            <person name="Zimin A.V."/>
            <person name="Baldwin J."/>
            <person name="Abdouelleil A."/>
            <person name="Abdulkadir J."/>
            <person name="Abebe A."/>
            <person name="Abera B."/>
            <person name="Abreu J."/>
            <person name="Acer S.C."/>
            <person name="Aftuck L."/>
            <person name="Alexander A."/>
            <person name="An P."/>
            <person name="Anderson E."/>
            <person name="Anderson S."/>
            <person name="Arachi H."/>
            <person name="Azer M."/>
            <person name="Bachantsang P."/>
            <person name="Barry A."/>
            <person name="Bayul T."/>
            <person name="Berlin A."/>
            <person name="Bessette D."/>
            <person name="Bloom T."/>
            <person name="Blye J."/>
            <person name="Boguslavskiy L."/>
            <person name="Bonnet C."/>
            <person name="Boukhgalter B."/>
            <person name="Bourzgui I."/>
            <person name="Brown A."/>
            <person name="Cahill P."/>
            <person name="Channer S."/>
            <person name="Cheshatsang Y."/>
            <person name="Chuda L."/>
            <person name="Citroen M."/>
            <person name="Collymore A."/>
            <person name="Cooke P."/>
            <person name="Costello M."/>
            <person name="D'Aco K."/>
            <person name="Daza R."/>
            <person name="De Haan G."/>
            <person name="DeGray S."/>
            <person name="DeMaso C."/>
            <person name="Dhargay N."/>
            <person name="Dooley K."/>
            <person name="Dooley E."/>
            <person name="Doricent M."/>
            <person name="Dorje P."/>
            <person name="Dorjee K."/>
            <person name="Dupes A."/>
            <person name="Elong R."/>
            <person name="Falk J."/>
            <person name="Farina A."/>
            <person name="Faro S."/>
            <person name="Ferguson D."/>
            <person name="Fisher S."/>
            <person name="Foley C.D."/>
            <person name="Franke A."/>
            <person name="Friedrich D."/>
            <person name="Gadbois L."/>
            <person name="Gearin G."/>
            <person name="Gearin C.R."/>
            <person name="Giannoukos G."/>
            <person name="Goode T."/>
            <person name="Graham J."/>
            <person name="Grandbois E."/>
            <person name="Grewal S."/>
            <person name="Gyaltsen K."/>
            <person name="Hafez N."/>
            <person name="Hagos B."/>
            <person name="Hall J."/>
            <person name="Henson C."/>
            <person name="Hollinger A."/>
            <person name="Honan T."/>
            <person name="Huard M.D."/>
            <person name="Hughes L."/>
            <person name="Hurhula B."/>
            <person name="Husby M.E."/>
            <person name="Kamat A."/>
            <person name="Kanga B."/>
            <person name="Kashin S."/>
            <person name="Khazanovich D."/>
            <person name="Kisner P."/>
            <person name="Lance K."/>
            <person name="Lara M."/>
            <person name="Lee W."/>
            <person name="Lennon N."/>
            <person name="Letendre F."/>
            <person name="LeVine R."/>
            <person name="Lipovsky A."/>
            <person name="Liu X."/>
            <person name="Liu J."/>
            <person name="Liu S."/>
            <person name="Lokyitsang T."/>
            <person name="Lokyitsang Y."/>
            <person name="Lubonja R."/>
            <person name="Lui A."/>
            <person name="MacDonald P."/>
            <person name="Magnisalis V."/>
            <person name="Maru K."/>
            <person name="Matthews C."/>
            <person name="McCusker W."/>
            <person name="McDonough S."/>
            <person name="Mehta T."/>
            <person name="Meldrim J."/>
            <person name="Meneus L."/>
            <person name="Mihai O."/>
            <person name="Mihalev A."/>
            <person name="Mihova T."/>
            <person name="Mittelman R."/>
            <person name="Mlenga V."/>
            <person name="Montmayeur A."/>
            <person name="Mulrain L."/>
            <person name="Navidi A."/>
            <person name="Naylor J."/>
            <person name="Negash T."/>
            <person name="Nguyen T."/>
            <person name="Nguyen N."/>
            <person name="Nicol R."/>
            <person name="Norbu C."/>
            <person name="Norbu N."/>
            <person name="Novod N."/>
            <person name="O'Neill B."/>
            <person name="Osman S."/>
            <person name="Markiewicz E."/>
            <person name="Oyono O.L."/>
            <person name="Patti C."/>
            <person name="Phunkhang P."/>
            <person name="Pierre F."/>
            <person name="Priest M."/>
            <person name="Raghuraman S."/>
            <person name="Rege F."/>
            <person name="Reyes R."/>
            <person name="Rise C."/>
            <person name="Rogov P."/>
            <person name="Ross K."/>
            <person name="Ryan E."/>
            <person name="Settipalli S."/>
            <person name="Shea T."/>
            <person name="Sherpa N."/>
            <person name="Shi L."/>
            <person name="Shih D."/>
            <person name="Sparrow T."/>
            <person name="Spaulding J."/>
            <person name="Stalker J."/>
            <person name="Stange-Thomann N."/>
            <person name="Stavropoulos S."/>
            <person name="Stone C."/>
            <person name="Strader C."/>
            <person name="Tesfaye S."/>
            <person name="Thomson T."/>
            <person name="Thoulutsang Y."/>
            <person name="Thoulutsang D."/>
            <person name="Topham K."/>
            <person name="Topping I."/>
            <person name="Tsamla T."/>
            <person name="Vassiliev H."/>
            <person name="Vo A."/>
            <person name="Wangchuk T."/>
            <person name="Wangdi T."/>
            <person name="Weiand M."/>
            <person name="Wilkinson J."/>
            <person name="Wilson A."/>
            <person name="Yadav S."/>
            <person name="Young G."/>
            <person name="Yu Q."/>
            <person name="Zembek L."/>
            <person name="Zhong D."/>
            <person name="Zimmer A."/>
            <person name="Zwirko Z."/>
            <person name="Jaffe D.B."/>
            <person name="Alvarez P."/>
            <person name="Brockman W."/>
            <person name="Butler J."/>
            <person name="Chin C."/>
            <person name="Gnerre S."/>
            <person name="Grabherr M."/>
            <person name="Kleber M."/>
            <person name="Mauceli E."/>
            <person name="MacCallum I."/>
        </authorList>
    </citation>
    <scope>NUCLEOTIDE SEQUENCE [LARGE SCALE GENOMIC DNA]</scope>
    <source>
        <strain evidence="11">Tucson 15010-1051.87</strain>
    </source>
</reference>
<proteinExistence type="inferred from homology"/>
<organism evidence="10 11">
    <name type="scientific">Drosophila virilis</name>
    <name type="common">Fruit fly</name>
    <dbReference type="NCBI Taxonomy" id="7244"/>
    <lineage>
        <taxon>Eukaryota</taxon>
        <taxon>Metazoa</taxon>
        <taxon>Ecdysozoa</taxon>
        <taxon>Arthropoda</taxon>
        <taxon>Hexapoda</taxon>
        <taxon>Insecta</taxon>
        <taxon>Pterygota</taxon>
        <taxon>Neoptera</taxon>
        <taxon>Endopterygota</taxon>
        <taxon>Diptera</taxon>
        <taxon>Brachycera</taxon>
        <taxon>Muscomorpha</taxon>
        <taxon>Ephydroidea</taxon>
        <taxon>Drosophilidae</taxon>
        <taxon>Drosophila</taxon>
    </lineage>
</organism>
<evidence type="ECO:0000256" key="2">
    <source>
        <dbReference type="ARBA" id="ARBA00022527"/>
    </source>
</evidence>
<keyword evidence="5" id="KW-0418">Kinase</keyword>
<dbReference type="GO" id="GO:0006955">
    <property type="term" value="P:immune response"/>
    <property type="evidence" value="ECO:0007669"/>
    <property type="project" value="TreeGrafter"/>
</dbReference>
<protein>
    <submittedName>
        <fullName evidence="10">Uncharacterized protein, isoform B</fullName>
    </submittedName>
</protein>
<dbReference type="PROSITE" id="PS50011">
    <property type="entry name" value="PROTEIN_KINASE_DOM"/>
    <property type="match status" value="1"/>
</dbReference>
<evidence type="ECO:0000256" key="5">
    <source>
        <dbReference type="ARBA" id="ARBA00022777"/>
    </source>
</evidence>
<feature type="domain" description="Protein kinase" evidence="9">
    <location>
        <begin position="13"/>
        <end position="269"/>
    </location>
</feature>
<evidence type="ECO:0000313" key="10">
    <source>
        <dbReference type="EMBL" id="KRF81882.1"/>
    </source>
</evidence>
<dbReference type="GO" id="GO:0004709">
    <property type="term" value="F:MAP kinase kinase kinase activity"/>
    <property type="evidence" value="ECO:0007669"/>
    <property type="project" value="TreeGrafter"/>
</dbReference>
<keyword evidence="6 7" id="KW-0067">ATP-binding</keyword>
<dbReference type="PANTHER" id="PTHR46716:SF1">
    <property type="entry name" value="MITOGEN-ACTIVATED PROTEIN KINASE KINASE KINASE 7"/>
    <property type="match status" value="1"/>
</dbReference>
<sequence length="293" mass="34059">MAGVKEIYANDITITTNKLGAGGFGLVFEAKWRNRKVAAKKLIITSEENAELNKELDNLSRLRHANIVEFFGKTMIDSEFHIIMEYADCGSLDYYLHDEKSRLKNMTYLALHNLMFQCAQAVKYLHNQNPIVLHRDLKPNNLLLFDDYRTLKICDFGTVREIASKMTSSVGTPAYIAPEVLEGKIYTEKCDVYSFGIILWEVMSRKKPFHHLENRNALAINNLSTRGERPKLDAIKDYKNKKTIQCLVEQCWNQNPNRRPTMQMLSLFFSFDYFAMKPLPRTSKEDYQYRTNN</sequence>
<dbReference type="GO" id="GO:0007254">
    <property type="term" value="P:JNK cascade"/>
    <property type="evidence" value="ECO:0007669"/>
    <property type="project" value="TreeGrafter"/>
</dbReference>
<dbReference type="PROSITE" id="PS00107">
    <property type="entry name" value="PROTEIN_KINASE_ATP"/>
    <property type="match status" value="1"/>
</dbReference>
<dbReference type="SUPFAM" id="SSF56112">
    <property type="entry name" value="Protein kinase-like (PK-like)"/>
    <property type="match status" value="1"/>
</dbReference>
<dbReference type="PANTHER" id="PTHR46716">
    <property type="entry name" value="MITOGEN-ACTIVATED PROTEIN KINASE KINASE KINASE 7"/>
    <property type="match status" value="1"/>
</dbReference>
<dbReference type="PIRSF" id="PIRSF000654">
    <property type="entry name" value="Integrin-linked_kinase"/>
    <property type="match status" value="1"/>
</dbReference>
<feature type="binding site" evidence="7">
    <location>
        <position position="41"/>
    </location>
    <ligand>
        <name>ATP</name>
        <dbReference type="ChEBI" id="CHEBI:30616"/>
    </ligand>
</feature>
<dbReference type="GO" id="GO:0019899">
    <property type="term" value="F:enzyme binding"/>
    <property type="evidence" value="ECO:0007669"/>
    <property type="project" value="UniProtKB-ARBA"/>
</dbReference>
<comment type="similarity">
    <text evidence="1">Belongs to the protein kinase superfamily. STE Ser/Thr protein kinase family. MAP kinase kinase kinase subfamily.</text>
</comment>
<evidence type="ECO:0000256" key="6">
    <source>
        <dbReference type="ARBA" id="ARBA00022840"/>
    </source>
</evidence>
<gene>
    <name evidence="10" type="primary">Dvir\GJ26873</name>
    <name evidence="10" type="ORF">Dvir_GJ26873</name>
</gene>
<dbReference type="InParanoid" id="A0A0Q9WBI1"/>
<keyword evidence="2 8" id="KW-0723">Serine/threonine-protein kinase</keyword>
<evidence type="ECO:0000256" key="1">
    <source>
        <dbReference type="ARBA" id="ARBA00006529"/>
    </source>
</evidence>
<evidence type="ECO:0000256" key="8">
    <source>
        <dbReference type="RuleBase" id="RU000304"/>
    </source>
</evidence>
<dbReference type="SMR" id="A0A0Q9WBI1"/>
<dbReference type="Proteomes" id="UP000008792">
    <property type="component" value="Unassembled WGS sequence"/>
</dbReference>
<dbReference type="STRING" id="7244.A0A0Q9WBI1"/>